<dbReference type="GeneID" id="61526051"/>
<keyword evidence="1" id="KW-1133">Transmembrane helix</keyword>
<feature type="transmembrane region" description="Helical" evidence="1">
    <location>
        <begin position="95"/>
        <end position="112"/>
    </location>
</feature>
<feature type="transmembrane region" description="Helical" evidence="1">
    <location>
        <begin position="52"/>
        <end position="75"/>
    </location>
</feature>
<dbReference type="Pfam" id="PF04235">
    <property type="entry name" value="DUF418"/>
    <property type="match status" value="1"/>
</dbReference>
<keyword evidence="3" id="KW-1185">Reference proteome</keyword>
<proteinExistence type="predicted"/>
<feature type="transmembrane region" description="Helical" evidence="1">
    <location>
        <begin position="12"/>
        <end position="32"/>
    </location>
</feature>
<dbReference type="InterPro" id="IPR007349">
    <property type="entry name" value="DUF418"/>
</dbReference>
<evidence type="ECO:0000313" key="2">
    <source>
        <dbReference type="EMBL" id="ANJ72501.1"/>
    </source>
</evidence>
<dbReference type="Proteomes" id="UP000078572">
    <property type="component" value="Chromosome 1"/>
</dbReference>
<feature type="transmembrane region" description="Helical" evidence="1">
    <location>
        <begin position="277"/>
        <end position="301"/>
    </location>
</feature>
<accession>A0A191ZWQ6</accession>
<protein>
    <submittedName>
        <fullName evidence="2">Uncharacterized protein</fullName>
    </submittedName>
</protein>
<dbReference type="STRING" id="190721.ACS15_1851"/>
<feature type="transmembrane region" description="Helical" evidence="1">
    <location>
        <begin position="203"/>
        <end position="226"/>
    </location>
</feature>
<feature type="transmembrane region" description="Helical" evidence="1">
    <location>
        <begin position="143"/>
        <end position="164"/>
    </location>
</feature>
<sequence length="405" mass="43963">MALSSIERQSSLDALRGFALLGILVVNIIAFATPYYGTGVPDPMAQSRVSHAVMAGIALLFEWKFYLLFSFLFGYSFTLQMQSAERDGKAFVPRMLRRLVGLWVLGLLHGVLLFHGDILTTYAVMGAVLLTLRSRAEKALAKLAVGLIVGTATVWAIIGVLSVLDVDATHDSKALAQITSALTAFRSTPSGVIAQHVEELKGVWVVTALMQAPTALAMFLMGCIAGRRGLFSASSPTAGTSKLYKQCLIAGTCVGLPAAVAYAYATTRLAGTPWDLLGLSLSLLTAPLLTAAYIGGMQLLFRSRWGQWWLGVLAPAGRMALSNYLMQSLVCSVIFLAYGFRMMGRVSPLDTLLIAFAIFAVQTVISRWWLRRFAYGPVEWLLRAVTHWRFSSLRVERAGRGELAG</sequence>
<dbReference type="PANTHER" id="PTHR30590">
    <property type="entry name" value="INNER MEMBRANE PROTEIN"/>
    <property type="match status" value="1"/>
</dbReference>
<evidence type="ECO:0000256" key="1">
    <source>
        <dbReference type="SAM" id="Phobius"/>
    </source>
</evidence>
<name>A0A191ZWQ6_9RALS</name>
<feature type="transmembrane region" description="Helical" evidence="1">
    <location>
        <begin position="352"/>
        <end position="370"/>
    </location>
</feature>
<dbReference type="InterPro" id="IPR052529">
    <property type="entry name" value="Bact_Transport_Assoc"/>
</dbReference>
<dbReference type="EMBL" id="CP016022">
    <property type="protein sequence ID" value="ANJ72501.1"/>
    <property type="molecule type" value="Genomic_DNA"/>
</dbReference>
<dbReference type="PANTHER" id="PTHR30590:SF2">
    <property type="entry name" value="INNER MEMBRANE PROTEIN"/>
    <property type="match status" value="1"/>
</dbReference>
<evidence type="ECO:0000313" key="3">
    <source>
        <dbReference type="Proteomes" id="UP000078572"/>
    </source>
</evidence>
<feature type="transmembrane region" description="Helical" evidence="1">
    <location>
        <begin position="247"/>
        <end position="265"/>
    </location>
</feature>
<keyword evidence="1" id="KW-0472">Membrane</keyword>
<gene>
    <name evidence="2" type="ORF">A9Y76_08480</name>
</gene>
<dbReference type="OrthoDB" id="9807744at2"/>
<dbReference type="AlphaFoldDB" id="A0A191ZWQ6"/>
<organism evidence="2 3">
    <name type="scientific">Ralstonia insidiosa</name>
    <dbReference type="NCBI Taxonomy" id="190721"/>
    <lineage>
        <taxon>Bacteria</taxon>
        <taxon>Pseudomonadati</taxon>
        <taxon>Pseudomonadota</taxon>
        <taxon>Betaproteobacteria</taxon>
        <taxon>Burkholderiales</taxon>
        <taxon>Burkholderiaceae</taxon>
        <taxon>Ralstonia</taxon>
    </lineage>
</organism>
<dbReference type="RefSeq" id="WP_064803511.1">
    <property type="nucleotide sequence ID" value="NZ_CP016022.1"/>
</dbReference>
<feature type="transmembrane region" description="Helical" evidence="1">
    <location>
        <begin position="321"/>
        <end position="340"/>
    </location>
</feature>
<reference evidence="3" key="1">
    <citation type="submission" date="2016-06" db="EMBL/GenBank/DDBJ databases">
        <authorList>
            <person name="Xu Y."/>
            <person name="Nagy A."/>
            <person name="Yan X."/>
            <person name="Kim S.W."/>
            <person name="Haley B."/>
            <person name="Liu N.T."/>
            <person name="Nou X."/>
        </authorList>
    </citation>
    <scope>NUCLEOTIDE SEQUENCE [LARGE SCALE GENOMIC DNA]</scope>
    <source>
        <strain evidence="3">ATCC 49129</strain>
    </source>
</reference>
<keyword evidence="1" id="KW-0812">Transmembrane</keyword>